<dbReference type="AlphaFoldDB" id="A0A0F8YSB4"/>
<name>A0A0F8YSB4_9ZZZZ</name>
<sequence>MGKTFRKADTRLGGILPGGVTRAEAKTPAQGQPIITPKEATAGARGQVVDITKKPSELVPEGVVSKEPSKDALKIKREVEVPEGRAATDVEAEVKLREQGLMTIQTGVDELGLPVTQVITIQGFKEQSAEAQKAEADLALNILMKGFAATPGVIMGTRAFRGIIGKAGKTGTDAQYSGKTTAGITGRKQQKTGTDTGNG</sequence>
<dbReference type="EMBL" id="LAZR01051830">
    <property type="protein sequence ID" value="KKK84327.1"/>
    <property type="molecule type" value="Genomic_DNA"/>
</dbReference>
<organism evidence="2">
    <name type="scientific">marine sediment metagenome</name>
    <dbReference type="NCBI Taxonomy" id="412755"/>
    <lineage>
        <taxon>unclassified sequences</taxon>
        <taxon>metagenomes</taxon>
        <taxon>ecological metagenomes</taxon>
    </lineage>
</organism>
<reference evidence="2" key="1">
    <citation type="journal article" date="2015" name="Nature">
        <title>Complex archaea that bridge the gap between prokaryotes and eukaryotes.</title>
        <authorList>
            <person name="Spang A."/>
            <person name="Saw J.H."/>
            <person name="Jorgensen S.L."/>
            <person name="Zaremba-Niedzwiedzka K."/>
            <person name="Martijn J."/>
            <person name="Lind A.E."/>
            <person name="van Eijk R."/>
            <person name="Schleper C."/>
            <person name="Guy L."/>
            <person name="Ettema T.J."/>
        </authorList>
    </citation>
    <scope>NUCLEOTIDE SEQUENCE</scope>
</reference>
<comment type="caution">
    <text evidence="2">The sequence shown here is derived from an EMBL/GenBank/DDBJ whole genome shotgun (WGS) entry which is preliminary data.</text>
</comment>
<evidence type="ECO:0000313" key="2">
    <source>
        <dbReference type="EMBL" id="KKK84327.1"/>
    </source>
</evidence>
<proteinExistence type="predicted"/>
<feature type="compositionally biased region" description="Polar residues" evidence="1">
    <location>
        <begin position="172"/>
        <end position="183"/>
    </location>
</feature>
<feature type="region of interest" description="Disordered" evidence="1">
    <location>
        <begin position="169"/>
        <end position="199"/>
    </location>
</feature>
<protein>
    <submittedName>
        <fullName evidence="2">Uncharacterized protein</fullName>
    </submittedName>
</protein>
<accession>A0A0F8YSB4</accession>
<evidence type="ECO:0000256" key="1">
    <source>
        <dbReference type="SAM" id="MobiDB-lite"/>
    </source>
</evidence>
<gene>
    <name evidence="2" type="ORF">LCGC14_2784470</name>
</gene>
<feature type="region of interest" description="Disordered" evidence="1">
    <location>
        <begin position="1"/>
        <end position="48"/>
    </location>
</feature>
<feature type="compositionally biased region" description="Basic and acidic residues" evidence="1">
    <location>
        <begin position="1"/>
        <end position="10"/>
    </location>
</feature>